<protein>
    <submittedName>
        <fullName evidence="16">Diacylglycerol kinase family protein</fullName>
    </submittedName>
</protein>
<dbReference type="InterPro" id="IPR033717">
    <property type="entry name" value="UDPK"/>
</dbReference>
<keyword evidence="3" id="KW-1003">Cell membrane</keyword>
<feature type="transmembrane region" description="Helical" evidence="15">
    <location>
        <begin position="59"/>
        <end position="79"/>
    </location>
</feature>
<evidence type="ECO:0000256" key="11">
    <source>
        <dbReference type="ARBA" id="ARBA00023098"/>
    </source>
</evidence>
<feature type="transmembrane region" description="Helical" evidence="15">
    <location>
        <begin position="100"/>
        <end position="121"/>
    </location>
</feature>
<evidence type="ECO:0000256" key="10">
    <source>
        <dbReference type="ARBA" id="ARBA00022989"/>
    </source>
</evidence>
<dbReference type="Pfam" id="PF01219">
    <property type="entry name" value="DAGK_prokar"/>
    <property type="match status" value="1"/>
</dbReference>
<keyword evidence="11" id="KW-0443">Lipid metabolism</keyword>
<evidence type="ECO:0000256" key="9">
    <source>
        <dbReference type="ARBA" id="ARBA00022840"/>
    </source>
</evidence>
<evidence type="ECO:0000256" key="2">
    <source>
        <dbReference type="ARBA" id="ARBA00005967"/>
    </source>
</evidence>
<keyword evidence="8 16" id="KW-0418">Kinase</keyword>
<evidence type="ECO:0000256" key="7">
    <source>
        <dbReference type="ARBA" id="ARBA00022741"/>
    </source>
</evidence>
<sequence length="171" mass="18860">MVPDWKTKGKRRTLADSFGDAARGVLYAVKTERNMRIHVTAAVYVLFFSRFLGVTRGEYAALLLAVALVITAEGFNTAIEMLCDFAQKSYNRFIGRTKDIAAGAVLVSAVFAAFVGVTVLWRPAELWALAQTIFTSPVYCPLFVLAAALALLFIFAGPEKIAGWFERKKKK</sequence>
<dbReference type="CDD" id="cd14265">
    <property type="entry name" value="UDPK_IM_like"/>
    <property type="match status" value="1"/>
</dbReference>
<keyword evidence="17" id="KW-1185">Reference proteome</keyword>
<dbReference type="Gene3D" id="1.10.287.3610">
    <property type="match status" value="1"/>
</dbReference>
<keyword evidence="10 15" id="KW-1133">Transmembrane helix</keyword>
<evidence type="ECO:0000313" key="16">
    <source>
        <dbReference type="EMBL" id="MCF2653041.1"/>
    </source>
</evidence>
<feature type="transmembrane region" description="Helical" evidence="15">
    <location>
        <begin position="133"/>
        <end position="157"/>
    </location>
</feature>
<keyword evidence="12 15" id="KW-0472">Membrane</keyword>
<comment type="caution">
    <text evidence="16">The sequence shown here is derived from an EMBL/GenBank/DDBJ whole genome shotgun (WGS) entry which is preliminary data.</text>
</comment>
<evidence type="ECO:0000256" key="13">
    <source>
        <dbReference type="ARBA" id="ARBA00023209"/>
    </source>
</evidence>
<evidence type="ECO:0000256" key="14">
    <source>
        <dbReference type="ARBA" id="ARBA00023264"/>
    </source>
</evidence>
<evidence type="ECO:0000256" key="8">
    <source>
        <dbReference type="ARBA" id="ARBA00022777"/>
    </source>
</evidence>
<evidence type="ECO:0000313" key="17">
    <source>
        <dbReference type="Proteomes" id="UP001299220"/>
    </source>
</evidence>
<dbReference type="PANTHER" id="PTHR34299:SF1">
    <property type="entry name" value="DIACYLGLYCEROL KINASE"/>
    <property type="match status" value="1"/>
</dbReference>
<keyword evidence="14" id="KW-1208">Phospholipid metabolism</keyword>
<evidence type="ECO:0000256" key="3">
    <source>
        <dbReference type="ARBA" id="ARBA00022475"/>
    </source>
</evidence>
<keyword evidence="5" id="KW-0808">Transferase</keyword>
<comment type="similarity">
    <text evidence="2">Belongs to the bacterial diacylglycerol kinase family.</text>
</comment>
<dbReference type="GO" id="GO:0016301">
    <property type="term" value="F:kinase activity"/>
    <property type="evidence" value="ECO:0007669"/>
    <property type="project" value="UniProtKB-KW"/>
</dbReference>
<feature type="transmembrane region" description="Helical" evidence="15">
    <location>
        <begin position="35"/>
        <end position="53"/>
    </location>
</feature>
<keyword evidence="4" id="KW-0444">Lipid biosynthesis</keyword>
<accession>A0ABS9CRS7</accession>
<evidence type="ECO:0000256" key="5">
    <source>
        <dbReference type="ARBA" id="ARBA00022679"/>
    </source>
</evidence>
<organism evidence="16 17">
    <name type="scientific">Anaeromassilibacillus senegalensis</name>
    <dbReference type="NCBI Taxonomy" id="1673717"/>
    <lineage>
        <taxon>Bacteria</taxon>
        <taxon>Bacillati</taxon>
        <taxon>Bacillota</taxon>
        <taxon>Clostridia</taxon>
        <taxon>Eubacteriales</taxon>
        <taxon>Acutalibacteraceae</taxon>
        <taxon>Anaeromassilibacillus</taxon>
    </lineage>
</organism>
<comment type="subcellular location">
    <subcellularLocation>
        <location evidence="1">Cell membrane</location>
        <topology evidence="1">Multi-pass membrane protein</topology>
    </subcellularLocation>
</comment>
<keyword evidence="6 15" id="KW-0812">Transmembrane</keyword>
<dbReference type="PANTHER" id="PTHR34299">
    <property type="entry name" value="DIACYLGLYCEROL KINASE"/>
    <property type="match status" value="1"/>
</dbReference>
<evidence type="ECO:0000256" key="1">
    <source>
        <dbReference type="ARBA" id="ARBA00004651"/>
    </source>
</evidence>
<keyword evidence="7" id="KW-0547">Nucleotide-binding</keyword>
<evidence type="ECO:0000256" key="6">
    <source>
        <dbReference type="ARBA" id="ARBA00022692"/>
    </source>
</evidence>
<dbReference type="RefSeq" id="WP_235324068.1">
    <property type="nucleotide sequence ID" value="NZ_JAFBIT010000003.1"/>
</dbReference>
<dbReference type="EMBL" id="JAFBIT010000003">
    <property type="protein sequence ID" value="MCF2653041.1"/>
    <property type="molecule type" value="Genomic_DNA"/>
</dbReference>
<dbReference type="Proteomes" id="UP001299220">
    <property type="component" value="Unassembled WGS sequence"/>
</dbReference>
<keyword evidence="13" id="KW-0594">Phospholipid biosynthesis</keyword>
<dbReference type="InterPro" id="IPR036945">
    <property type="entry name" value="DAGK_sf"/>
</dbReference>
<dbReference type="InterPro" id="IPR000829">
    <property type="entry name" value="DAGK"/>
</dbReference>
<proteinExistence type="inferred from homology"/>
<evidence type="ECO:0000256" key="4">
    <source>
        <dbReference type="ARBA" id="ARBA00022516"/>
    </source>
</evidence>
<reference evidence="16 17" key="1">
    <citation type="submission" date="2020-12" db="EMBL/GenBank/DDBJ databases">
        <title>Whole genome sequences of gut porcine anaerobes.</title>
        <authorList>
            <person name="Kubasova T."/>
            <person name="Jahodarova E."/>
            <person name="Rychlik I."/>
        </authorList>
    </citation>
    <scope>NUCLEOTIDE SEQUENCE [LARGE SCALE GENOMIC DNA]</scope>
    <source>
        <strain evidence="16 17">An867</strain>
    </source>
</reference>
<evidence type="ECO:0000256" key="15">
    <source>
        <dbReference type="SAM" id="Phobius"/>
    </source>
</evidence>
<name>A0ABS9CRS7_9FIRM</name>
<evidence type="ECO:0000256" key="12">
    <source>
        <dbReference type="ARBA" id="ARBA00023136"/>
    </source>
</evidence>
<gene>
    <name evidence="16" type="ORF">JQM67_10550</name>
</gene>
<keyword evidence="9" id="KW-0067">ATP-binding</keyword>